<feature type="region of interest" description="Disordered" evidence="1">
    <location>
        <begin position="55"/>
        <end position="86"/>
    </location>
</feature>
<dbReference type="EMBL" id="RKLV01000010">
    <property type="protein sequence ID" value="MCX2819675.1"/>
    <property type="molecule type" value="Genomic_DNA"/>
</dbReference>
<comment type="caution">
    <text evidence="2">The sequence shown here is derived from an EMBL/GenBank/DDBJ whole genome shotgun (WGS) entry which is preliminary data.</text>
</comment>
<keyword evidence="3" id="KW-1185">Reference proteome</keyword>
<name>A0A9Q4C4F8_9EURY</name>
<dbReference type="Proteomes" id="UP001149411">
    <property type="component" value="Unassembled WGS sequence"/>
</dbReference>
<evidence type="ECO:0000313" key="2">
    <source>
        <dbReference type="EMBL" id="MCX2819675.1"/>
    </source>
</evidence>
<accession>A0A9Q4C4F8</accession>
<evidence type="ECO:0000256" key="1">
    <source>
        <dbReference type="SAM" id="MobiDB-lite"/>
    </source>
</evidence>
<reference evidence="2" key="1">
    <citation type="submission" date="2022-09" db="EMBL/GenBank/DDBJ databases">
        <title>Haloadaptaus new haloarchaeum isolated from saline soil.</title>
        <authorList>
            <person name="Duran-Viseras A."/>
            <person name="Sanchez-Porro C."/>
            <person name="Ventosa A."/>
        </authorList>
    </citation>
    <scope>NUCLEOTIDE SEQUENCE</scope>
    <source>
        <strain evidence="2">F3-133</strain>
    </source>
</reference>
<gene>
    <name evidence="2" type="ORF">EGH25_09980</name>
</gene>
<dbReference type="AlphaFoldDB" id="A0A9Q4C4F8"/>
<dbReference type="RefSeq" id="WP_266088146.1">
    <property type="nucleotide sequence ID" value="NZ_RKLV01000010.1"/>
</dbReference>
<sequence length="297" mass="34016">MSRNPSEALTLRSQMQNTVEGIPLAIALLLLFVVSSGCIHADATASFERLDGPTEVAESTTVDPDSLHPSVRTALSNGTSERTTEDSFLTGEFSDKDTVQYRGAYYRLSQREVGKVTAEGIRVNVTRTQRPAQYRLRELPNVDREPIERKIDSIRDSNPRIITEQLYELKERNRSVLLEEREIVVSHRGRNYTVAARDHETLERNLYVYESSVVANSSVEYSNRLLRNHSFTLEAPPESSESVLNEAIDDTYYGEETEGFSSLKDRFMQENPYILDDTRGVWFVRYNDSLYKAELRW</sequence>
<protein>
    <submittedName>
        <fullName evidence="2">Uncharacterized protein</fullName>
    </submittedName>
</protein>
<proteinExistence type="predicted"/>
<organism evidence="2 3">
    <name type="scientific">Halorutilus salinus</name>
    <dbReference type="NCBI Taxonomy" id="2487751"/>
    <lineage>
        <taxon>Archaea</taxon>
        <taxon>Methanobacteriati</taxon>
        <taxon>Methanobacteriota</taxon>
        <taxon>Stenosarchaea group</taxon>
        <taxon>Halobacteria</taxon>
        <taxon>Halorutilales</taxon>
        <taxon>Halorutilaceae</taxon>
        <taxon>Halorutilus</taxon>
    </lineage>
</organism>
<evidence type="ECO:0000313" key="3">
    <source>
        <dbReference type="Proteomes" id="UP001149411"/>
    </source>
</evidence>